<evidence type="ECO:0000256" key="1">
    <source>
        <dbReference type="SAM" id="MobiDB-lite"/>
    </source>
</evidence>
<dbReference type="Proteomes" id="UP000289738">
    <property type="component" value="Unassembled WGS sequence"/>
</dbReference>
<organism evidence="2 3">
    <name type="scientific">Arachis hypogaea</name>
    <name type="common">Peanut</name>
    <dbReference type="NCBI Taxonomy" id="3818"/>
    <lineage>
        <taxon>Eukaryota</taxon>
        <taxon>Viridiplantae</taxon>
        <taxon>Streptophyta</taxon>
        <taxon>Embryophyta</taxon>
        <taxon>Tracheophyta</taxon>
        <taxon>Spermatophyta</taxon>
        <taxon>Magnoliopsida</taxon>
        <taxon>eudicotyledons</taxon>
        <taxon>Gunneridae</taxon>
        <taxon>Pentapetalae</taxon>
        <taxon>rosids</taxon>
        <taxon>fabids</taxon>
        <taxon>Fabales</taxon>
        <taxon>Fabaceae</taxon>
        <taxon>Papilionoideae</taxon>
        <taxon>50 kb inversion clade</taxon>
        <taxon>dalbergioids sensu lato</taxon>
        <taxon>Dalbergieae</taxon>
        <taxon>Pterocarpus clade</taxon>
        <taxon>Arachis</taxon>
    </lineage>
</organism>
<gene>
    <name evidence="2" type="ORF">Ahy_Scaffold6g108006</name>
</gene>
<keyword evidence="3" id="KW-1185">Reference proteome</keyword>
<name>A0A444WPF9_ARAHY</name>
<evidence type="ECO:0000313" key="3">
    <source>
        <dbReference type="Proteomes" id="UP000289738"/>
    </source>
</evidence>
<feature type="region of interest" description="Disordered" evidence="1">
    <location>
        <begin position="1"/>
        <end position="24"/>
    </location>
</feature>
<feature type="compositionally biased region" description="Acidic residues" evidence="1">
    <location>
        <begin position="8"/>
        <end position="17"/>
    </location>
</feature>
<evidence type="ECO:0000313" key="2">
    <source>
        <dbReference type="EMBL" id="RYQ79291.1"/>
    </source>
</evidence>
<comment type="caution">
    <text evidence="2">The sequence shown here is derived from an EMBL/GenBank/DDBJ whole genome shotgun (WGS) entry which is preliminary data.</text>
</comment>
<accession>A0A444WPF9</accession>
<protein>
    <submittedName>
        <fullName evidence="2">Uncharacterized protein</fullName>
    </submittedName>
</protein>
<dbReference type="AlphaFoldDB" id="A0A444WPF9"/>
<sequence>MALNDYGTESEEPEEVVPDSMEKEDIISSDSFDEVDSAGRKAFMLSYDFNKTLEENEYPYNGMSPEKKSA</sequence>
<dbReference type="EMBL" id="SDMP01000026">
    <property type="protein sequence ID" value="RYQ79291.1"/>
    <property type="molecule type" value="Genomic_DNA"/>
</dbReference>
<proteinExistence type="predicted"/>
<reference evidence="2 3" key="1">
    <citation type="submission" date="2019-01" db="EMBL/GenBank/DDBJ databases">
        <title>Sequencing of cultivated peanut Arachis hypogaea provides insights into genome evolution and oil improvement.</title>
        <authorList>
            <person name="Chen X."/>
        </authorList>
    </citation>
    <scope>NUCLEOTIDE SEQUENCE [LARGE SCALE GENOMIC DNA]</scope>
    <source>
        <strain evidence="3">cv. Fuhuasheng</strain>
        <tissue evidence="2">Leaves</tissue>
    </source>
</reference>